<gene>
    <name evidence="1" type="ORF">MYCIT1_LOCUS37602</name>
</gene>
<reference evidence="1" key="1">
    <citation type="submission" date="2023-11" db="EMBL/GenBank/DDBJ databases">
        <authorList>
            <person name="De Vega J J."/>
            <person name="De Vega J J."/>
        </authorList>
    </citation>
    <scope>NUCLEOTIDE SEQUENCE</scope>
</reference>
<evidence type="ECO:0000313" key="1">
    <source>
        <dbReference type="EMBL" id="CAK5284393.1"/>
    </source>
</evidence>
<comment type="caution">
    <text evidence="1">The sequence shown here is derived from an EMBL/GenBank/DDBJ whole genome shotgun (WGS) entry which is preliminary data.</text>
</comment>
<dbReference type="AlphaFoldDB" id="A0AAD2Q7C5"/>
<keyword evidence="2" id="KW-1185">Reference proteome</keyword>
<accession>A0AAD2Q7C5</accession>
<name>A0AAD2Q7C5_9AGAR</name>
<sequence length="101" mass="10998">MSSSLQRKCPPACFPEGASCWKECVTGNIGVIDRELNPSTMSTGTNGFGCYERSVVCRLDVGQKGRAQCGVMRGKWVNVLHCTCSRYLDGRTVAILLLGQH</sequence>
<dbReference type="Proteomes" id="UP001295794">
    <property type="component" value="Unassembled WGS sequence"/>
</dbReference>
<protein>
    <submittedName>
        <fullName evidence="1">Uncharacterized protein</fullName>
    </submittedName>
</protein>
<evidence type="ECO:0000313" key="2">
    <source>
        <dbReference type="Proteomes" id="UP001295794"/>
    </source>
</evidence>
<organism evidence="1 2">
    <name type="scientific">Mycena citricolor</name>
    <dbReference type="NCBI Taxonomy" id="2018698"/>
    <lineage>
        <taxon>Eukaryota</taxon>
        <taxon>Fungi</taxon>
        <taxon>Dikarya</taxon>
        <taxon>Basidiomycota</taxon>
        <taxon>Agaricomycotina</taxon>
        <taxon>Agaricomycetes</taxon>
        <taxon>Agaricomycetidae</taxon>
        <taxon>Agaricales</taxon>
        <taxon>Marasmiineae</taxon>
        <taxon>Mycenaceae</taxon>
        <taxon>Mycena</taxon>
    </lineage>
</organism>
<proteinExistence type="predicted"/>
<dbReference type="EMBL" id="CAVNYO010000478">
    <property type="protein sequence ID" value="CAK5284393.1"/>
    <property type="molecule type" value="Genomic_DNA"/>
</dbReference>